<dbReference type="AlphaFoldDB" id="D0L1D0"/>
<dbReference type="GO" id="GO:0004659">
    <property type="term" value="F:prenyltransferase activity"/>
    <property type="evidence" value="ECO:0007669"/>
    <property type="project" value="InterPro"/>
</dbReference>
<dbReference type="PANTHER" id="PTHR43281">
    <property type="entry name" value="FARNESYL DIPHOSPHATE SYNTHASE"/>
    <property type="match status" value="1"/>
</dbReference>
<dbReference type="RefSeq" id="WP_012824536.1">
    <property type="nucleotide sequence ID" value="NC_013422.1"/>
</dbReference>
<keyword evidence="9" id="KW-1185">Reference proteome</keyword>
<dbReference type="EMBL" id="CP001801">
    <property type="protein sequence ID" value="ACX96503.1"/>
    <property type="molecule type" value="Genomic_DNA"/>
</dbReference>
<dbReference type="PANTHER" id="PTHR43281:SF1">
    <property type="entry name" value="FARNESYL DIPHOSPHATE SYNTHASE"/>
    <property type="match status" value="1"/>
</dbReference>
<evidence type="ECO:0000313" key="8">
    <source>
        <dbReference type="EMBL" id="ACX96503.1"/>
    </source>
</evidence>
<dbReference type="FunFam" id="1.10.600.10:FF:000001">
    <property type="entry name" value="Geranylgeranyl diphosphate synthase"/>
    <property type="match status" value="1"/>
</dbReference>
<comment type="similarity">
    <text evidence="2 7">Belongs to the FPP/GGPP synthase family.</text>
</comment>
<dbReference type="GO" id="GO:0008654">
    <property type="term" value="P:phospholipid biosynthetic process"/>
    <property type="evidence" value="ECO:0007669"/>
    <property type="project" value="UniProtKB-ARBA"/>
</dbReference>
<evidence type="ECO:0000313" key="9">
    <source>
        <dbReference type="Proteomes" id="UP000009102"/>
    </source>
</evidence>
<dbReference type="SFLD" id="SFLDG01017">
    <property type="entry name" value="Polyprenyl_Transferase_Like"/>
    <property type="match status" value="1"/>
</dbReference>
<keyword evidence="3 7" id="KW-0808">Transferase</keyword>
<sequence length="309" mass="33657">MFDHLTIDTVTFQSWQSDFQTAFDIRLKQRLGNMLGESPQRLKDAIGHAVIDGGKRLRPILVVLGASLDSTPGSLPDPNDPRLEQLWNAAVAIELIHGYSLIHDDLPSMDNDDLRRGKPTVHRVFDEATAILAGDALQSLAFSLLADAPQTDVKTRLNWVSLLSTGANRMVFGQQLDLNPPAQIPALAELTRMHELKTGALLYAALMMGANQSSAEDRAALEAFIRPLGLAFQIQDDILDATGTAEQLGKTPGKDAADHKYSYVTVLGLDAARIHLNATMSEALNALEPMGTRACGLRACARFVLMRDH</sequence>
<gene>
    <name evidence="8" type="ordered locus">Hneap_1678</name>
</gene>
<accession>D0L1D0</accession>
<keyword evidence="5" id="KW-0460">Magnesium</keyword>
<dbReference type="InterPro" id="IPR033749">
    <property type="entry name" value="Polyprenyl_synt_CS"/>
</dbReference>
<evidence type="ECO:0000256" key="1">
    <source>
        <dbReference type="ARBA" id="ARBA00001946"/>
    </source>
</evidence>
<dbReference type="eggNOG" id="COG0142">
    <property type="taxonomic scope" value="Bacteria"/>
</dbReference>
<evidence type="ECO:0000256" key="7">
    <source>
        <dbReference type="RuleBase" id="RU004466"/>
    </source>
</evidence>
<dbReference type="InterPro" id="IPR000092">
    <property type="entry name" value="Polyprenyl_synt"/>
</dbReference>
<dbReference type="InterPro" id="IPR053378">
    <property type="entry name" value="Prenyl_diphosphate_synthase"/>
</dbReference>
<dbReference type="PROSITE" id="PS00444">
    <property type="entry name" value="POLYPRENYL_SYNTHASE_2"/>
    <property type="match status" value="1"/>
</dbReference>
<dbReference type="Gene3D" id="1.10.600.10">
    <property type="entry name" value="Farnesyl Diphosphate Synthase"/>
    <property type="match status" value="1"/>
</dbReference>
<dbReference type="Pfam" id="PF00348">
    <property type="entry name" value="polyprenyl_synt"/>
    <property type="match status" value="1"/>
</dbReference>
<reference evidence="8 9" key="1">
    <citation type="submission" date="2009-10" db="EMBL/GenBank/DDBJ databases">
        <title>Complete sequence of Halothiobacillus neapolitanus c2.</title>
        <authorList>
            <consortium name="US DOE Joint Genome Institute"/>
            <person name="Lucas S."/>
            <person name="Copeland A."/>
            <person name="Lapidus A."/>
            <person name="Glavina del Rio T."/>
            <person name="Tice H."/>
            <person name="Bruce D."/>
            <person name="Goodwin L."/>
            <person name="Pitluck S."/>
            <person name="Davenport K."/>
            <person name="Brettin T."/>
            <person name="Detter J.C."/>
            <person name="Han C."/>
            <person name="Tapia R."/>
            <person name="Larimer F."/>
            <person name="Land M."/>
            <person name="Hauser L."/>
            <person name="Kyrpides N."/>
            <person name="Mikhailova N."/>
            <person name="Kerfeld C."/>
            <person name="Cannon G."/>
            <person name="Heinhort S."/>
        </authorList>
    </citation>
    <scope>NUCLEOTIDE SEQUENCE [LARGE SCALE GENOMIC DNA]</scope>
    <source>
        <strain evidence="9">ATCC 23641 / c2</strain>
    </source>
</reference>
<dbReference type="GO" id="GO:0016114">
    <property type="term" value="P:terpenoid biosynthetic process"/>
    <property type="evidence" value="ECO:0007669"/>
    <property type="project" value="UniProtKB-ARBA"/>
</dbReference>
<keyword evidence="4" id="KW-0479">Metal-binding</keyword>
<evidence type="ECO:0000256" key="4">
    <source>
        <dbReference type="ARBA" id="ARBA00022723"/>
    </source>
</evidence>
<dbReference type="InterPro" id="IPR008949">
    <property type="entry name" value="Isoprenoid_synthase_dom_sf"/>
</dbReference>
<dbReference type="HOGENOM" id="CLU_014015_0_1_6"/>
<keyword evidence="6" id="KW-0414">Isoprene biosynthesis</keyword>
<dbReference type="KEGG" id="hna:Hneap_1678"/>
<dbReference type="NCBIfam" id="NF045485">
    <property type="entry name" value="FPPsyn"/>
    <property type="match status" value="1"/>
</dbReference>
<evidence type="ECO:0000256" key="6">
    <source>
        <dbReference type="ARBA" id="ARBA00023229"/>
    </source>
</evidence>
<dbReference type="PROSITE" id="PS00723">
    <property type="entry name" value="POLYPRENYL_SYNTHASE_1"/>
    <property type="match status" value="1"/>
</dbReference>
<dbReference type="SFLD" id="SFLDS00005">
    <property type="entry name" value="Isoprenoid_Synthase_Type_I"/>
    <property type="match status" value="1"/>
</dbReference>
<dbReference type="GO" id="GO:0046872">
    <property type="term" value="F:metal ion binding"/>
    <property type="evidence" value="ECO:0007669"/>
    <property type="project" value="UniProtKB-KW"/>
</dbReference>
<dbReference type="STRING" id="555778.Hneap_1678"/>
<evidence type="ECO:0000256" key="5">
    <source>
        <dbReference type="ARBA" id="ARBA00022842"/>
    </source>
</evidence>
<dbReference type="GO" id="GO:0005737">
    <property type="term" value="C:cytoplasm"/>
    <property type="evidence" value="ECO:0007669"/>
    <property type="project" value="UniProtKB-ARBA"/>
</dbReference>
<evidence type="ECO:0000256" key="3">
    <source>
        <dbReference type="ARBA" id="ARBA00022679"/>
    </source>
</evidence>
<evidence type="ECO:0000256" key="2">
    <source>
        <dbReference type="ARBA" id="ARBA00006706"/>
    </source>
</evidence>
<dbReference type="Proteomes" id="UP000009102">
    <property type="component" value="Chromosome"/>
</dbReference>
<comment type="cofactor">
    <cofactor evidence="1">
        <name>Mg(2+)</name>
        <dbReference type="ChEBI" id="CHEBI:18420"/>
    </cofactor>
</comment>
<proteinExistence type="inferred from homology"/>
<protein>
    <submittedName>
        <fullName evidence="8">Polyprenyl synthetase</fullName>
    </submittedName>
</protein>
<organism evidence="8 9">
    <name type="scientific">Halothiobacillus neapolitanus (strain ATCC 23641 / DSM 15147 / CIP 104769 / NCIMB 8539 / c2)</name>
    <name type="common">Thiobacillus neapolitanus</name>
    <dbReference type="NCBI Taxonomy" id="555778"/>
    <lineage>
        <taxon>Bacteria</taxon>
        <taxon>Pseudomonadati</taxon>
        <taxon>Pseudomonadota</taxon>
        <taxon>Gammaproteobacteria</taxon>
        <taxon>Chromatiales</taxon>
        <taxon>Halothiobacillaceae</taxon>
        <taxon>Halothiobacillus</taxon>
    </lineage>
</organism>
<dbReference type="CDD" id="cd00685">
    <property type="entry name" value="Trans_IPPS_HT"/>
    <property type="match status" value="1"/>
</dbReference>
<dbReference type="SUPFAM" id="SSF48576">
    <property type="entry name" value="Terpenoid synthases"/>
    <property type="match status" value="1"/>
</dbReference>
<name>D0L1D0_HALNC</name>